<comment type="caution">
    <text evidence="3">The sequence shown here is derived from an EMBL/GenBank/DDBJ whole genome shotgun (WGS) entry which is preliminary data.</text>
</comment>
<evidence type="ECO:0000313" key="3">
    <source>
        <dbReference type="EMBL" id="MFA9462332.1"/>
    </source>
</evidence>
<keyword evidence="1" id="KW-1133">Transmembrane helix</keyword>
<name>A0ABV4TYE9_9GAMM</name>
<dbReference type="Proteomes" id="UP001575181">
    <property type="component" value="Unassembled WGS sequence"/>
</dbReference>
<accession>A0ABV4TYE9</accession>
<dbReference type="Pfam" id="PF11127">
    <property type="entry name" value="YgaP-like_TM"/>
    <property type="match status" value="1"/>
</dbReference>
<reference evidence="3 4" key="1">
    <citation type="submission" date="2024-08" db="EMBL/GenBank/DDBJ databases">
        <title>Whole-genome sequencing of halo(alkali)philic microorganisms from hypersaline lakes.</title>
        <authorList>
            <person name="Sorokin D.Y."/>
            <person name="Merkel A.Y."/>
            <person name="Messina E."/>
            <person name="Yakimov M."/>
        </authorList>
    </citation>
    <scope>NUCLEOTIDE SEQUENCE [LARGE SCALE GENOMIC DNA]</scope>
    <source>
        <strain evidence="3 4">Cl-TMA</strain>
    </source>
</reference>
<organism evidence="3 4">
    <name type="scientific">Thiohalorhabdus methylotrophus</name>
    <dbReference type="NCBI Taxonomy" id="3242694"/>
    <lineage>
        <taxon>Bacteria</taxon>
        <taxon>Pseudomonadati</taxon>
        <taxon>Pseudomonadota</taxon>
        <taxon>Gammaproteobacteria</taxon>
        <taxon>Thiohalorhabdales</taxon>
        <taxon>Thiohalorhabdaceae</taxon>
        <taxon>Thiohalorhabdus</taxon>
    </lineage>
</organism>
<feature type="transmembrane region" description="Helical" evidence="1">
    <location>
        <begin position="7"/>
        <end position="26"/>
    </location>
</feature>
<evidence type="ECO:0000313" key="4">
    <source>
        <dbReference type="Proteomes" id="UP001575181"/>
    </source>
</evidence>
<keyword evidence="1" id="KW-0472">Membrane</keyword>
<dbReference type="EMBL" id="JBGUAW010000012">
    <property type="protein sequence ID" value="MFA9462332.1"/>
    <property type="molecule type" value="Genomic_DNA"/>
</dbReference>
<gene>
    <name evidence="3" type="ORF">ACERLL_16075</name>
</gene>
<evidence type="ECO:0000256" key="1">
    <source>
        <dbReference type="SAM" id="Phobius"/>
    </source>
</evidence>
<sequence>MKENVGIADMVLRIVIGAALLAFAAADPAGNWWGWIGLVPLVTGVFRRCPAYALLGTSTCGGQGRKQA</sequence>
<dbReference type="RefSeq" id="WP_373657122.1">
    <property type="nucleotide sequence ID" value="NZ_JBGUAW010000012.1"/>
</dbReference>
<keyword evidence="1" id="KW-0812">Transmembrane</keyword>
<evidence type="ECO:0000259" key="2">
    <source>
        <dbReference type="Pfam" id="PF11127"/>
    </source>
</evidence>
<proteinExistence type="predicted"/>
<protein>
    <submittedName>
        <fullName evidence="3">DUF2892 domain-containing protein</fullName>
    </submittedName>
</protein>
<feature type="domain" description="Inner membrane protein YgaP-like transmembrane" evidence="2">
    <location>
        <begin position="1"/>
        <end position="61"/>
    </location>
</feature>
<dbReference type="InterPro" id="IPR021309">
    <property type="entry name" value="YgaP-like_TM"/>
</dbReference>
<keyword evidence="4" id="KW-1185">Reference proteome</keyword>